<evidence type="ECO:0000256" key="6">
    <source>
        <dbReference type="ARBA" id="ARBA00022840"/>
    </source>
</evidence>
<evidence type="ECO:0000256" key="1">
    <source>
        <dbReference type="ARBA" id="ARBA00012513"/>
    </source>
</evidence>
<dbReference type="Proteomes" id="UP000317366">
    <property type="component" value="Unassembled WGS sequence"/>
</dbReference>
<gene>
    <name evidence="9" type="ORF">E6K77_07345</name>
</gene>
<dbReference type="PROSITE" id="PS50293">
    <property type="entry name" value="TPR_REGION"/>
    <property type="match status" value="1"/>
</dbReference>
<dbReference type="InterPro" id="IPR011990">
    <property type="entry name" value="TPR-like_helical_dom_sf"/>
</dbReference>
<keyword evidence="5" id="KW-0418">Kinase</keyword>
<organism evidence="9 10">
    <name type="scientific">Eiseniibacteriota bacterium</name>
    <dbReference type="NCBI Taxonomy" id="2212470"/>
    <lineage>
        <taxon>Bacteria</taxon>
        <taxon>Candidatus Eiseniibacteriota</taxon>
    </lineage>
</organism>
<dbReference type="InterPro" id="IPR008271">
    <property type="entry name" value="Ser/Thr_kinase_AS"/>
</dbReference>
<dbReference type="Gene3D" id="3.30.200.20">
    <property type="entry name" value="Phosphorylase Kinase, domain 1"/>
    <property type="match status" value="1"/>
</dbReference>
<dbReference type="SUPFAM" id="SSF56112">
    <property type="entry name" value="Protein kinase-like (PK-like)"/>
    <property type="match status" value="1"/>
</dbReference>
<keyword evidence="7" id="KW-0802">TPR repeat</keyword>
<dbReference type="InterPro" id="IPR000719">
    <property type="entry name" value="Prot_kinase_dom"/>
</dbReference>
<evidence type="ECO:0000256" key="2">
    <source>
        <dbReference type="ARBA" id="ARBA00022527"/>
    </source>
</evidence>
<evidence type="ECO:0000256" key="4">
    <source>
        <dbReference type="ARBA" id="ARBA00022741"/>
    </source>
</evidence>
<accession>A0A538TFP9</accession>
<sequence length="864" mass="95368">MSATHWERVQAVFAEALEQPPERRAAYVAAAVEDQEVSREVLSLLLAHEGRGRFDSVADDLCGLRPAAASVPLANLPDRLRTALAGRYTIERELSRGGMALVFLARDLRHHRTVAIKVLRPELAVALGAERFLREIRITAGLTHPNILPLLDSGEADGFLFYVMPYVEGESLRDRVDREKQLPLDDAIQIAREVADALSHAHSHDVVHRDIKPENILLEAGHAVVADFGIARAITAAGGEQLTATGLAVGTPAYMSPEQAAGDSVLDGRSDVYALGCVLYEMLAGEPPFTGRTAESIARQHLAASPARIRVVRPTVPEPLEEAILRALAKAPADRYLTATQFAQALMQAAASEPAVGVAPHRHSSVRRLVPPALLAAVLLCSGGWWVLRRLSLAPGRIDSVVVLPLDNLSGDPQQVYFVEGMHDAIIGELAQMAGLRVISRTSAMHYKNTDKSLPEIARELDVQAALEASVLRVGDSVRVQAQLIQALPRERHLGAWTYHRHLRDVLALHSELARAIAERIAVTLSPQEKARLAAERTIDPEAYDLYVRGRFEWNKFTPEGLWRAVEYFEKAIDKAIDKAPTYALAYAGLADAYMVLPYYAPVSPREAFPKAKAAATKALELDEQLAEPHTALGWVTAVHDWGWFSAERHFKRALELNRNYALGHMFYAWFLAWMGRFDEAIAQDRRAQELDPLSPRISAHLGAVLFCARQYDGATAQYLRTIDANPNFARAYFDLGRVYIQTGRYDDAIAALRRGITLSGGGGGSAISRADLGVAHALAGDRPAAQRILDELRAQSSRQYIAPLTFARLYLALGDRDRAVRWLQTAYETRDADMVLLNVFPVWDPLRSDPRFRELIRGMRFPG</sequence>
<evidence type="ECO:0000256" key="3">
    <source>
        <dbReference type="ARBA" id="ARBA00022679"/>
    </source>
</evidence>
<dbReference type="SUPFAM" id="SSF48452">
    <property type="entry name" value="TPR-like"/>
    <property type="match status" value="2"/>
</dbReference>
<feature type="repeat" description="TPR" evidence="7">
    <location>
        <begin position="730"/>
        <end position="763"/>
    </location>
</feature>
<dbReference type="EMBL" id="VBOX01000077">
    <property type="protein sequence ID" value="TMQ62450.1"/>
    <property type="molecule type" value="Genomic_DNA"/>
</dbReference>
<dbReference type="Gene3D" id="1.10.510.10">
    <property type="entry name" value="Transferase(Phosphotransferase) domain 1"/>
    <property type="match status" value="1"/>
</dbReference>
<dbReference type="PROSITE" id="PS50005">
    <property type="entry name" value="TPR"/>
    <property type="match status" value="1"/>
</dbReference>
<dbReference type="NCBIfam" id="NF047558">
    <property type="entry name" value="TPR_END_plus"/>
    <property type="match status" value="1"/>
</dbReference>
<evidence type="ECO:0000259" key="8">
    <source>
        <dbReference type="PROSITE" id="PS50011"/>
    </source>
</evidence>
<name>A0A538TFP9_UNCEI</name>
<dbReference type="SMART" id="SM00220">
    <property type="entry name" value="S_TKc"/>
    <property type="match status" value="1"/>
</dbReference>
<reference evidence="9 10" key="1">
    <citation type="journal article" date="2019" name="Nat. Microbiol.">
        <title>Mediterranean grassland soil C-N compound turnover is dependent on rainfall and depth, and is mediated by genomically divergent microorganisms.</title>
        <authorList>
            <person name="Diamond S."/>
            <person name="Andeer P.F."/>
            <person name="Li Z."/>
            <person name="Crits-Christoph A."/>
            <person name="Burstein D."/>
            <person name="Anantharaman K."/>
            <person name="Lane K.R."/>
            <person name="Thomas B.C."/>
            <person name="Pan C."/>
            <person name="Northen T.R."/>
            <person name="Banfield J.F."/>
        </authorList>
    </citation>
    <scope>NUCLEOTIDE SEQUENCE [LARGE SCALE GENOMIC DNA]</scope>
    <source>
        <strain evidence="9">WS_7</strain>
    </source>
</reference>
<dbReference type="GO" id="GO:0005524">
    <property type="term" value="F:ATP binding"/>
    <property type="evidence" value="ECO:0007669"/>
    <property type="project" value="UniProtKB-KW"/>
</dbReference>
<dbReference type="PANTHER" id="PTHR43289:SF6">
    <property type="entry name" value="SERINE_THREONINE-PROTEIN KINASE NEKL-3"/>
    <property type="match status" value="1"/>
</dbReference>
<dbReference type="CDD" id="cd14014">
    <property type="entry name" value="STKc_PknB_like"/>
    <property type="match status" value="1"/>
</dbReference>
<evidence type="ECO:0000256" key="5">
    <source>
        <dbReference type="ARBA" id="ARBA00022777"/>
    </source>
</evidence>
<dbReference type="InterPro" id="IPR019734">
    <property type="entry name" value="TPR_rpt"/>
</dbReference>
<keyword evidence="6" id="KW-0067">ATP-binding</keyword>
<dbReference type="InterPro" id="IPR011009">
    <property type="entry name" value="Kinase-like_dom_sf"/>
</dbReference>
<feature type="domain" description="Protein kinase" evidence="8">
    <location>
        <begin position="88"/>
        <end position="347"/>
    </location>
</feature>
<dbReference type="AlphaFoldDB" id="A0A538TFP9"/>
<protein>
    <recommendedName>
        <fullName evidence="1">non-specific serine/threonine protein kinase</fullName>
        <ecNumber evidence="1">2.7.11.1</ecNumber>
    </recommendedName>
</protein>
<proteinExistence type="predicted"/>
<evidence type="ECO:0000256" key="7">
    <source>
        <dbReference type="PROSITE-ProRule" id="PRU00339"/>
    </source>
</evidence>
<dbReference type="FunFam" id="1.10.510.10:FF:000021">
    <property type="entry name" value="Serine/threonine protein kinase"/>
    <property type="match status" value="1"/>
</dbReference>
<keyword evidence="2" id="KW-0723">Serine/threonine-protein kinase</keyword>
<keyword evidence="4" id="KW-0547">Nucleotide-binding</keyword>
<evidence type="ECO:0000313" key="10">
    <source>
        <dbReference type="Proteomes" id="UP000317366"/>
    </source>
</evidence>
<dbReference type="GO" id="GO:0004674">
    <property type="term" value="F:protein serine/threonine kinase activity"/>
    <property type="evidence" value="ECO:0007669"/>
    <property type="project" value="UniProtKB-KW"/>
</dbReference>
<dbReference type="Pfam" id="PF13432">
    <property type="entry name" value="TPR_16"/>
    <property type="match status" value="1"/>
</dbReference>
<comment type="caution">
    <text evidence="9">The sequence shown here is derived from an EMBL/GenBank/DDBJ whole genome shotgun (WGS) entry which is preliminary data.</text>
</comment>
<dbReference type="PROSITE" id="PS00108">
    <property type="entry name" value="PROTEIN_KINASE_ST"/>
    <property type="match status" value="1"/>
</dbReference>
<dbReference type="Pfam" id="PF00069">
    <property type="entry name" value="Pkinase"/>
    <property type="match status" value="1"/>
</dbReference>
<dbReference type="SMART" id="SM00028">
    <property type="entry name" value="TPR"/>
    <property type="match status" value="5"/>
</dbReference>
<dbReference type="EC" id="2.7.11.1" evidence="1"/>
<dbReference type="PANTHER" id="PTHR43289">
    <property type="entry name" value="MITOGEN-ACTIVATED PROTEIN KINASE KINASE KINASE 20-RELATED"/>
    <property type="match status" value="1"/>
</dbReference>
<dbReference type="Gene3D" id="1.25.40.10">
    <property type="entry name" value="Tetratricopeptide repeat domain"/>
    <property type="match status" value="2"/>
</dbReference>
<evidence type="ECO:0000313" key="9">
    <source>
        <dbReference type="EMBL" id="TMQ62450.1"/>
    </source>
</evidence>
<keyword evidence="3" id="KW-0808">Transferase</keyword>
<dbReference type="PROSITE" id="PS50011">
    <property type="entry name" value="PROTEIN_KINASE_DOM"/>
    <property type="match status" value="1"/>
</dbReference>